<proteinExistence type="predicted"/>
<reference evidence="7 8" key="1">
    <citation type="submission" date="2024-06" db="EMBL/GenBank/DDBJ databases">
        <authorList>
            <person name="Kraege A."/>
            <person name="Thomma B."/>
        </authorList>
    </citation>
    <scope>NUCLEOTIDE SEQUENCE [LARGE SCALE GENOMIC DNA]</scope>
</reference>
<evidence type="ECO:0000256" key="5">
    <source>
        <dbReference type="ARBA" id="ARBA00023180"/>
    </source>
</evidence>
<feature type="signal peptide" evidence="6">
    <location>
        <begin position="1"/>
        <end position="19"/>
    </location>
</feature>
<evidence type="ECO:0000256" key="4">
    <source>
        <dbReference type="ARBA" id="ARBA00023136"/>
    </source>
</evidence>
<name>A0ABP1G861_9CHLO</name>
<protein>
    <submittedName>
        <fullName evidence="7">G11540 protein</fullName>
    </submittedName>
</protein>
<dbReference type="PANTHER" id="PTHR31042:SF145">
    <property type="entry name" value="CORE-2_I-BRANCHING BETA-1,6-N-ACETYLGLUCOSAMINYLTRANSFERASE FAMILY PROTEIN"/>
    <property type="match status" value="1"/>
</dbReference>
<evidence type="ECO:0000256" key="3">
    <source>
        <dbReference type="ARBA" id="ARBA00022679"/>
    </source>
</evidence>
<accession>A0ABP1G861</accession>
<comment type="caution">
    <text evidence="7">The sequence shown here is derived from an EMBL/GenBank/DDBJ whole genome shotgun (WGS) entry which is preliminary data.</text>
</comment>
<dbReference type="EMBL" id="CAXHTA020000018">
    <property type="protein sequence ID" value="CAL5228410.1"/>
    <property type="molecule type" value="Genomic_DNA"/>
</dbReference>
<sequence length="414" mass="46984">MGLCVWTFTFSAILRCGCGARSCSEDAHPKVALLFLTRAGLLHTELWERWLSSAANLTDAAHAQQQLCSREPAEPCERGKQPSYPFGQKLFSVYIHTGVHPEPGSVAAAAQPSNRFAEFYVRSSILTEWGQPTLIMAERLLLQKGLQDRTNQRFVLLSESCIPLYSPQLIYQQLMGELRSRINACRNWRGTDDHVHRWALVMQQSEPEGAGFVPLDEWRYSSQWKSLNRQHAELVAADYTIHSLFEERCKIDNATNLECMADEHYIPTLLAHLKQEDEVDCLGYLTYNTWDPYRVALMSIDGHRPVDFKPTFIRPGLIRGMRMVHCSFNHTLAMTRAAGMFIQGEPQENYHFCFRHIGSYLDSSLQYSCHLFARKFGPQVVGPVLDLISGSACRELGILAPERCKALATHTDQS</sequence>
<keyword evidence="4" id="KW-0472">Membrane</keyword>
<keyword evidence="6" id="KW-0732">Signal</keyword>
<keyword evidence="8" id="KW-1185">Reference proteome</keyword>
<gene>
    <name evidence="7" type="primary">g11540</name>
    <name evidence="7" type="ORF">VP750_LOCUS10316</name>
</gene>
<keyword evidence="3" id="KW-0808">Transferase</keyword>
<evidence type="ECO:0000313" key="8">
    <source>
        <dbReference type="Proteomes" id="UP001497392"/>
    </source>
</evidence>
<evidence type="ECO:0000256" key="6">
    <source>
        <dbReference type="SAM" id="SignalP"/>
    </source>
</evidence>
<dbReference type="PANTHER" id="PTHR31042">
    <property type="entry name" value="CORE-2/I-BRANCHING BETA-1,6-N-ACETYLGLUCOSAMINYLTRANSFERASE FAMILY PROTEIN-RELATED"/>
    <property type="match status" value="1"/>
</dbReference>
<evidence type="ECO:0000256" key="2">
    <source>
        <dbReference type="ARBA" id="ARBA00022676"/>
    </source>
</evidence>
<evidence type="ECO:0000256" key="1">
    <source>
        <dbReference type="ARBA" id="ARBA00004606"/>
    </source>
</evidence>
<dbReference type="Proteomes" id="UP001497392">
    <property type="component" value="Unassembled WGS sequence"/>
</dbReference>
<organism evidence="7 8">
    <name type="scientific">Coccomyxa viridis</name>
    <dbReference type="NCBI Taxonomy" id="1274662"/>
    <lineage>
        <taxon>Eukaryota</taxon>
        <taxon>Viridiplantae</taxon>
        <taxon>Chlorophyta</taxon>
        <taxon>core chlorophytes</taxon>
        <taxon>Trebouxiophyceae</taxon>
        <taxon>Trebouxiophyceae incertae sedis</taxon>
        <taxon>Coccomyxaceae</taxon>
        <taxon>Coccomyxa</taxon>
    </lineage>
</organism>
<dbReference type="Pfam" id="PF02485">
    <property type="entry name" value="Branch"/>
    <property type="match status" value="1"/>
</dbReference>
<feature type="chain" id="PRO_5046610600" evidence="6">
    <location>
        <begin position="20"/>
        <end position="414"/>
    </location>
</feature>
<dbReference type="InterPro" id="IPR003406">
    <property type="entry name" value="Glyco_trans_14"/>
</dbReference>
<evidence type="ECO:0000313" key="7">
    <source>
        <dbReference type="EMBL" id="CAL5228410.1"/>
    </source>
</evidence>
<dbReference type="InterPro" id="IPR044174">
    <property type="entry name" value="BC10-like"/>
</dbReference>
<comment type="subcellular location">
    <subcellularLocation>
        <location evidence="1">Membrane</location>
        <topology evidence="1">Single-pass type II membrane protein</topology>
    </subcellularLocation>
</comment>
<keyword evidence="5" id="KW-0325">Glycoprotein</keyword>
<keyword evidence="2" id="KW-0328">Glycosyltransferase</keyword>